<dbReference type="InterPro" id="IPR010753">
    <property type="entry name" value="DUF1330"/>
</dbReference>
<gene>
    <name evidence="2" type="ORF">GNZ12_19755</name>
</gene>
<reference evidence="2 3" key="1">
    <citation type="submission" date="2019-11" db="EMBL/GenBank/DDBJ databases">
        <title>Metabolism of dissolved organic matter in forest soils.</title>
        <authorList>
            <person name="Cyle K.T."/>
            <person name="Wilhelm R.C."/>
            <person name="Martinez C.E."/>
        </authorList>
    </citation>
    <scope>NUCLEOTIDE SEQUENCE [LARGE SCALE GENOMIC DNA]</scope>
    <source>
        <strain evidence="2 3">1N</strain>
    </source>
</reference>
<evidence type="ECO:0000313" key="2">
    <source>
        <dbReference type="EMBL" id="NPT43502.1"/>
    </source>
</evidence>
<organism evidence="2 3">
    <name type="scientific">Paraburkholderia solitsugae</name>
    <dbReference type="NCBI Taxonomy" id="2675748"/>
    <lineage>
        <taxon>Bacteria</taxon>
        <taxon>Pseudomonadati</taxon>
        <taxon>Pseudomonadota</taxon>
        <taxon>Betaproteobacteria</taxon>
        <taxon>Burkholderiales</taxon>
        <taxon>Burkholderiaceae</taxon>
        <taxon>Paraburkholderia</taxon>
    </lineage>
</organism>
<keyword evidence="3" id="KW-1185">Reference proteome</keyword>
<dbReference type="RefSeq" id="WP_407947716.1">
    <property type="nucleotide sequence ID" value="NZ_WOEY01000079.1"/>
</dbReference>
<evidence type="ECO:0000313" key="3">
    <source>
        <dbReference type="Proteomes" id="UP000652198"/>
    </source>
</evidence>
<accession>A0ABX2BRH2</accession>
<name>A0ABX2BRH2_9BURK</name>
<evidence type="ECO:0000259" key="1">
    <source>
        <dbReference type="Pfam" id="PF07045"/>
    </source>
</evidence>
<dbReference type="PANTHER" id="PTHR41521:SF4">
    <property type="entry name" value="BLR0684 PROTEIN"/>
    <property type="match status" value="1"/>
</dbReference>
<dbReference type="Proteomes" id="UP000652198">
    <property type="component" value="Unassembled WGS sequence"/>
</dbReference>
<feature type="domain" description="DUF1330" evidence="1">
    <location>
        <begin position="6"/>
        <end position="99"/>
    </location>
</feature>
<dbReference type="Pfam" id="PF07045">
    <property type="entry name" value="DUF1330"/>
    <property type="match status" value="1"/>
</dbReference>
<dbReference type="PANTHER" id="PTHR41521">
    <property type="match status" value="1"/>
</dbReference>
<proteinExistence type="predicted"/>
<protein>
    <submittedName>
        <fullName evidence="2">DUF1330 domain-containing protein</fullName>
    </submittedName>
</protein>
<sequence length="105" mass="11468">MSHSMSAYFVVRAIVEDPVAFQAYASRSPCVIANFGGRHIVRGGKVLTFEGPQESRRITIAEFPDFDSAERCYRSEAYQAIIPLRSSCSTFEFVLVDGLPSGAGA</sequence>
<dbReference type="Gene3D" id="3.30.70.100">
    <property type="match status" value="1"/>
</dbReference>
<dbReference type="SUPFAM" id="SSF54909">
    <property type="entry name" value="Dimeric alpha+beta barrel"/>
    <property type="match status" value="1"/>
</dbReference>
<dbReference type="EMBL" id="WOEY01000079">
    <property type="protein sequence ID" value="NPT43502.1"/>
    <property type="molecule type" value="Genomic_DNA"/>
</dbReference>
<dbReference type="InterPro" id="IPR011008">
    <property type="entry name" value="Dimeric_a/b-barrel"/>
</dbReference>
<comment type="caution">
    <text evidence="2">The sequence shown here is derived from an EMBL/GenBank/DDBJ whole genome shotgun (WGS) entry which is preliminary data.</text>
</comment>